<sequence length="428" mass="47044">MLNKLPALPNGLIEAAEFPLIEAIHGRRSRRFARGASIPEGPLAYTSKHDPAPLSDMEQLLLLTTVGGNTGWSNLIPNNRFYLPKIPNYAGAAGGRTFPSAAGFHTTEIFYTDDKGTYFFPTRDMPATTAKSAEDGTDLNAYLNEHKARIVKLSDGRLNTPATPLHMEMHNEWCANVPGSTLIIPVADLAQHMILVICYLVQNGACIYDDVNNQPISGLEKFKNLVDIENPYPLSYVEQLGLTEVTVELSTSCYAGALMLQALGLGGWMYEGINPFSILGASGDPDVPGLGFRFDMLEEQPLPNVTGLEGVFEGHCPPHFKDMRAAVDSVVTRKFGDGGPFNKQTDGPYKQNAEIRGSAAPIGDEFIDCVTTMAQYIFDKFGRFPATVPPIFTLMYLQAHQLDTEFYDTHFTSGAYLRTHADHDKNWV</sequence>
<gene>
    <name evidence="1" type="ORF">GQF03_10425</name>
</gene>
<name>A0A845MGF5_9PROT</name>
<accession>A0A845MGF5</accession>
<organism evidence="1 2">
    <name type="scientific">Sneathiella chungangensis</name>
    <dbReference type="NCBI Taxonomy" id="1418234"/>
    <lineage>
        <taxon>Bacteria</taxon>
        <taxon>Pseudomonadati</taxon>
        <taxon>Pseudomonadota</taxon>
        <taxon>Alphaproteobacteria</taxon>
        <taxon>Sneathiellales</taxon>
        <taxon>Sneathiellaceae</taxon>
        <taxon>Sneathiella</taxon>
    </lineage>
</organism>
<comment type="caution">
    <text evidence="1">The sequence shown here is derived from an EMBL/GenBank/DDBJ whole genome shotgun (WGS) entry which is preliminary data.</text>
</comment>
<dbReference type="AlphaFoldDB" id="A0A845MGF5"/>
<dbReference type="EMBL" id="WTVA01000004">
    <property type="protein sequence ID" value="MZR22745.1"/>
    <property type="molecule type" value="Genomic_DNA"/>
</dbReference>
<keyword evidence="2" id="KW-1185">Reference proteome</keyword>
<evidence type="ECO:0000313" key="1">
    <source>
        <dbReference type="EMBL" id="MZR22745.1"/>
    </source>
</evidence>
<evidence type="ECO:0000313" key="2">
    <source>
        <dbReference type="Proteomes" id="UP000445696"/>
    </source>
</evidence>
<dbReference type="OrthoDB" id="5464610at2"/>
<protein>
    <submittedName>
        <fullName evidence="1">Uncharacterized protein</fullName>
    </submittedName>
</protein>
<reference evidence="1 2" key="1">
    <citation type="journal article" date="2014" name="Int. J. Syst. Evol. Microbiol.">
        <title>Sneathiella chungangensis sp. nov., isolated from a marine sand, and emended description of the genus Sneathiella.</title>
        <authorList>
            <person name="Siamphan C."/>
            <person name="Kim H."/>
            <person name="Lee J.S."/>
            <person name="Kim W."/>
        </authorList>
    </citation>
    <scope>NUCLEOTIDE SEQUENCE [LARGE SCALE GENOMIC DNA]</scope>
    <source>
        <strain evidence="1 2">KCTC 32476</strain>
    </source>
</reference>
<dbReference type="Proteomes" id="UP000445696">
    <property type="component" value="Unassembled WGS sequence"/>
</dbReference>
<proteinExistence type="predicted"/>